<reference evidence="1" key="1">
    <citation type="journal article" date="2004" name="Nature">
        <title>Genome duplication in the teleost fish Tetraodon nigroviridis reveals the early vertebrate proto-karyotype.</title>
        <authorList>
            <person name="Jaillon O."/>
            <person name="Aury J.-M."/>
            <person name="Brunet F."/>
            <person name="Petit J.-L."/>
            <person name="Stange-Thomann N."/>
            <person name="Mauceli E."/>
            <person name="Bouneau L."/>
            <person name="Fischer C."/>
            <person name="Ozouf-Costaz C."/>
            <person name="Bernot A."/>
            <person name="Nicaud S."/>
            <person name="Jaffe D."/>
            <person name="Fisher S."/>
            <person name="Lutfalla G."/>
            <person name="Dossat C."/>
            <person name="Segurens B."/>
            <person name="Dasilva C."/>
            <person name="Salanoubat M."/>
            <person name="Levy M."/>
            <person name="Boudet N."/>
            <person name="Castellano S."/>
            <person name="Anthouard V."/>
            <person name="Jubin C."/>
            <person name="Castelli V."/>
            <person name="Katinka M."/>
            <person name="Vacherie B."/>
            <person name="Biemont C."/>
            <person name="Skalli Z."/>
            <person name="Cattolico L."/>
            <person name="Poulain J."/>
            <person name="De Berardinis V."/>
            <person name="Cruaud C."/>
            <person name="Duprat S."/>
            <person name="Brottier P."/>
            <person name="Coutanceau J.-P."/>
            <person name="Gouzy J."/>
            <person name="Parra G."/>
            <person name="Lardier G."/>
            <person name="Chapple C."/>
            <person name="McKernan K.J."/>
            <person name="McEwan P."/>
            <person name="Bosak S."/>
            <person name="Kellis M."/>
            <person name="Volff J.-N."/>
            <person name="Guigo R."/>
            <person name="Zody M.C."/>
            <person name="Mesirov J."/>
            <person name="Lindblad-Toh K."/>
            <person name="Birren B."/>
            <person name="Nusbaum C."/>
            <person name="Kahn D."/>
            <person name="Robinson-Rechavi M."/>
            <person name="Laudet V."/>
            <person name="Schachter V."/>
            <person name="Quetier F."/>
            <person name="Saurin W."/>
            <person name="Scarpelli C."/>
            <person name="Wincker P."/>
            <person name="Lander E.S."/>
            <person name="Weissenbach J."/>
            <person name="Roest Crollius H."/>
        </authorList>
    </citation>
    <scope>NUCLEOTIDE SEQUENCE [LARGE SCALE GENOMIC DNA]</scope>
</reference>
<accession>Q4RK32</accession>
<dbReference type="KEGG" id="tng:GSTEN00033159G001"/>
<dbReference type="EMBL" id="CAAE01015033">
    <property type="protein sequence ID" value="CAG11250.1"/>
    <property type="molecule type" value="Genomic_DNA"/>
</dbReference>
<gene>
    <name evidence="1" type="ORF">GSTENG00033159001</name>
</gene>
<name>Q4RK32_TETNG</name>
<sequence length="154" mass="17037">MFDTSAPVPLQTLRAVFGPTCRYCLYLWQNNIVFNLNNKYASVEGAVVELVPSSHTSSRPLFTRFASRTATTPRMETSTPFEGGAEIGAGLGLYEYHWQAYAEKTSPARVGTVSEVCAHVQSELLCAFTHTPYASEKQAGRWEGRSRRHMRGGG</sequence>
<reference evidence="1" key="2">
    <citation type="submission" date="2004-02" db="EMBL/GenBank/DDBJ databases">
        <authorList>
            <consortium name="Genoscope"/>
            <consortium name="Whitehead Institute Centre for Genome Research"/>
        </authorList>
    </citation>
    <scope>NUCLEOTIDE SEQUENCE</scope>
</reference>
<dbReference type="AlphaFoldDB" id="Q4RK32"/>
<evidence type="ECO:0000313" key="1">
    <source>
        <dbReference type="EMBL" id="CAG11250.1"/>
    </source>
</evidence>
<proteinExistence type="predicted"/>
<organism evidence="1">
    <name type="scientific">Tetraodon nigroviridis</name>
    <name type="common">Spotted green pufferfish</name>
    <name type="synonym">Chelonodon nigroviridis</name>
    <dbReference type="NCBI Taxonomy" id="99883"/>
    <lineage>
        <taxon>Eukaryota</taxon>
        <taxon>Metazoa</taxon>
        <taxon>Chordata</taxon>
        <taxon>Craniata</taxon>
        <taxon>Vertebrata</taxon>
        <taxon>Euteleostomi</taxon>
        <taxon>Actinopterygii</taxon>
        <taxon>Neopterygii</taxon>
        <taxon>Teleostei</taxon>
        <taxon>Neoteleostei</taxon>
        <taxon>Acanthomorphata</taxon>
        <taxon>Eupercaria</taxon>
        <taxon>Tetraodontiformes</taxon>
        <taxon>Tetradontoidea</taxon>
        <taxon>Tetraodontidae</taxon>
        <taxon>Tetraodon</taxon>
    </lineage>
</organism>
<protein>
    <submittedName>
        <fullName evidence="1">Chromosome 9 SCAF15033, whole genome shotgun sequence</fullName>
    </submittedName>
</protein>